<comment type="caution">
    <text evidence="1">The sequence shown here is derived from an EMBL/GenBank/DDBJ whole genome shotgun (WGS) entry which is preliminary data.</text>
</comment>
<dbReference type="Proteomes" id="UP000331127">
    <property type="component" value="Unassembled WGS sequence"/>
</dbReference>
<dbReference type="AlphaFoldDB" id="A0A5M3WSF0"/>
<gene>
    <name evidence="1" type="ORF">Amac_046160</name>
</gene>
<evidence type="ECO:0000313" key="2">
    <source>
        <dbReference type="Proteomes" id="UP000331127"/>
    </source>
</evidence>
<proteinExistence type="predicted"/>
<reference evidence="1 2" key="1">
    <citation type="submission" date="2019-10" db="EMBL/GenBank/DDBJ databases">
        <title>Whole genome shotgun sequence of Acrocarpospora macrocephala NBRC 16266.</title>
        <authorList>
            <person name="Ichikawa N."/>
            <person name="Kimura A."/>
            <person name="Kitahashi Y."/>
            <person name="Komaki H."/>
            <person name="Oguchi A."/>
        </authorList>
    </citation>
    <scope>NUCLEOTIDE SEQUENCE [LARGE SCALE GENOMIC DNA]</scope>
    <source>
        <strain evidence="1 2">NBRC 16266</strain>
    </source>
</reference>
<dbReference type="PROSITE" id="PS51257">
    <property type="entry name" value="PROKAR_LIPOPROTEIN"/>
    <property type="match status" value="1"/>
</dbReference>
<accession>A0A5M3WSF0</accession>
<dbReference type="EMBL" id="BLAE01000026">
    <property type="protein sequence ID" value="GES11019.1"/>
    <property type="molecule type" value="Genomic_DNA"/>
</dbReference>
<name>A0A5M3WSF0_9ACTN</name>
<evidence type="ECO:0000313" key="1">
    <source>
        <dbReference type="EMBL" id="GES11019.1"/>
    </source>
</evidence>
<keyword evidence="2" id="KW-1185">Reference proteome</keyword>
<protein>
    <submittedName>
        <fullName evidence="1">Uncharacterized protein</fullName>
    </submittedName>
</protein>
<organism evidence="1 2">
    <name type="scientific">Acrocarpospora macrocephala</name>
    <dbReference type="NCBI Taxonomy" id="150177"/>
    <lineage>
        <taxon>Bacteria</taxon>
        <taxon>Bacillati</taxon>
        <taxon>Actinomycetota</taxon>
        <taxon>Actinomycetes</taxon>
        <taxon>Streptosporangiales</taxon>
        <taxon>Streptosporangiaceae</taxon>
        <taxon>Acrocarpospora</taxon>
    </lineage>
</organism>
<sequence length="166" mass="18361">MSSVRGDRLNWVRAAMAVLLCPLLLVAGCRSEYFPRTVKADPGAVRELRNVGTVLEETSFEIPWDGLTTVYEVLIVDAGSSDTPKALGKAVEVLRKSGWEVRTDRLPEWVELTSAKWGNTSVSMQGIDDYQYDELFYPQVGTAIKDARARAGTGALMVLEAYRSDE</sequence>